<feature type="region of interest" description="Disordered" evidence="1">
    <location>
        <begin position="74"/>
        <end position="106"/>
    </location>
</feature>
<proteinExistence type="predicted"/>
<keyword evidence="3" id="KW-1185">Reference proteome</keyword>
<accession>A0A2G5C7N0</accession>
<dbReference type="EMBL" id="KZ305098">
    <property type="protein sequence ID" value="PIA27304.1"/>
    <property type="molecule type" value="Genomic_DNA"/>
</dbReference>
<dbReference type="Proteomes" id="UP000230069">
    <property type="component" value="Unassembled WGS sequence"/>
</dbReference>
<organism evidence="2 3">
    <name type="scientific">Aquilegia coerulea</name>
    <name type="common">Rocky mountain columbine</name>
    <dbReference type="NCBI Taxonomy" id="218851"/>
    <lineage>
        <taxon>Eukaryota</taxon>
        <taxon>Viridiplantae</taxon>
        <taxon>Streptophyta</taxon>
        <taxon>Embryophyta</taxon>
        <taxon>Tracheophyta</taxon>
        <taxon>Spermatophyta</taxon>
        <taxon>Magnoliopsida</taxon>
        <taxon>Ranunculales</taxon>
        <taxon>Ranunculaceae</taxon>
        <taxon>Thalictroideae</taxon>
        <taxon>Aquilegia</taxon>
    </lineage>
</organism>
<evidence type="ECO:0000256" key="1">
    <source>
        <dbReference type="SAM" id="MobiDB-lite"/>
    </source>
</evidence>
<evidence type="ECO:0000313" key="2">
    <source>
        <dbReference type="EMBL" id="PIA27304.1"/>
    </source>
</evidence>
<feature type="region of interest" description="Disordered" evidence="1">
    <location>
        <begin position="1"/>
        <end position="20"/>
    </location>
</feature>
<protein>
    <submittedName>
        <fullName evidence="2">Uncharacterized protein</fullName>
    </submittedName>
</protein>
<reference evidence="2 3" key="1">
    <citation type="submission" date="2017-09" db="EMBL/GenBank/DDBJ databases">
        <title>WGS assembly of Aquilegia coerulea Goldsmith.</title>
        <authorList>
            <person name="Hodges S."/>
            <person name="Kramer E."/>
            <person name="Nordborg M."/>
            <person name="Tomkins J."/>
            <person name="Borevitz J."/>
            <person name="Derieg N."/>
            <person name="Yan J."/>
            <person name="Mihaltcheva S."/>
            <person name="Hayes R.D."/>
            <person name="Rokhsar D."/>
        </authorList>
    </citation>
    <scope>NUCLEOTIDE SEQUENCE [LARGE SCALE GENOMIC DNA]</scope>
    <source>
        <strain evidence="3">cv. Goldsmith</strain>
    </source>
</reference>
<dbReference type="AlphaFoldDB" id="A0A2G5C7N0"/>
<dbReference type="InParanoid" id="A0A2G5C7N0"/>
<feature type="compositionally biased region" description="Acidic residues" evidence="1">
    <location>
        <begin position="9"/>
        <end position="20"/>
    </location>
</feature>
<name>A0A2G5C7N0_AQUCA</name>
<evidence type="ECO:0000313" key="3">
    <source>
        <dbReference type="Proteomes" id="UP000230069"/>
    </source>
</evidence>
<sequence length="106" mass="11910">MLYYPPLDIDSDYDEDSEDLDSTKSDYLARLWVNLEDDEMDYSEDSELYIEDNSIGFSDCRKGIEGLVCNPGNSLSTPRRSSCRPRVITKAPGGDSTQGHPGELCY</sequence>
<gene>
    <name evidence="2" type="ORF">AQUCO_08100032v1</name>
</gene>